<evidence type="ECO:0000256" key="2">
    <source>
        <dbReference type="ARBA" id="ARBA00022679"/>
    </source>
</evidence>
<gene>
    <name evidence="8" type="ORF">XELAEV_18043662mg</name>
</gene>
<accession>A0A974BX15</accession>
<evidence type="ECO:0000256" key="5">
    <source>
        <dbReference type="ARBA" id="ARBA00023209"/>
    </source>
</evidence>
<dbReference type="OMA" id="DCKAHIS"/>
<dbReference type="Gene3D" id="3.30.870.10">
    <property type="entry name" value="Endonuclease Chain A"/>
    <property type="match status" value="1"/>
</dbReference>
<evidence type="ECO:0000313" key="9">
    <source>
        <dbReference type="Proteomes" id="UP000694892"/>
    </source>
</evidence>
<keyword evidence="6 7" id="KW-1208">Phospholipid metabolism</keyword>
<dbReference type="GO" id="GO:0008444">
    <property type="term" value="F:CDP-diacylglycerol-glycerol-3-phosphate 3-phosphatidyltransferase activity"/>
    <property type="evidence" value="ECO:0007669"/>
    <property type="project" value="UniProtKB-EC"/>
</dbReference>
<dbReference type="CDD" id="cd09137">
    <property type="entry name" value="PLDc_PGS1_euk_2"/>
    <property type="match status" value="1"/>
</dbReference>
<dbReference type="Proteomes" id="UP000694892">
    <property type="component" value="Chromosome 9_10L"/>
</dbReference>
<comment type="subcellular location">
    <subcellularLocation>
        <location evidence="7">Mitochondrion</location>
    </subcellularLocation>
</comment>
<evidence type="ECO:0000256" key="3">
    <source>
        <dbReference type="ARBA" id="ARBA00022737"/>
    </source>
</evidence>
<evidence type="ECO:0000256" key="4">
    <source>
        <dbReference type="ARBA" id="ARBA00023098"/>
    </source>
</evidence>
<dbReference type="InterPro" id="IPR016270">
    <property type="entry name" value="PGS1"/>
</dbReference>
<name>A0A974BX15_XENLA</name>
<dbReference type="EC" id="2.7.8.5" evidence="7"/>
<keyword evidence="3" id="KW-0677">Repeat</keyword>
<reference evidence="9" key="1">
    <citation type="journal article" date="2016" name="Nature">
        <title>Genome evolution in the allotetraploid frog Xenopus laevis.</title>
        <authorList>
            <person name="Session A.M."/>
            <person name="Uno Y."/>
            <person name="Kwon T."/>
            <person name="Chapman J.A."/>
            <person name="Toyoda A."/>
            <person name="Takahashi S."/>
            <person name="Fukui A."/>
            <person name="Hikosaka A."/>
            <person name="Suzuki A."/>
            <person name="Kondo M."/>
            <person name="van Heeringen S.J."/>
            <person name="Quigley I."/>
            <person name="Heinz S."/>
            <person name="Ogino H."/>
            <person name="Ochi H."/>
            <person name="Hellsten U."/>
            <person name="Lyons J.B."/>
            <person name="Simakov O."/>
            <person name="Putnam N."/>
            <person name="Stites J."/>
            <person name="Kuroki Y."/>
            <person name="Tanaka T."/>
            <person name="Michiue T."/>
            <person name="Watanabe M."/>
            <person name="Bogdanovic O."/>
            <person name="Lister R."/>
            <person name="Georgiou G."/>
            <person name="Paranjpe S.S."/>
            <person name="van Kruijsbergen I."/>
            <person name="Shu S."/>
            <person name="Carlson J."/>
            <person name="Kinoshita T."/>
            <person name="Ohta Y."/>
            <person name="Mawaribuchi S."/>
            <person name="Jenkins J."/>
            <person name="Grimwood J."/>
            <person name="Schmutz J."/>
            <person name="Mitros T."/>
            <person name="Mozaffari S.V."/>
            <person name="Suzuki Y."/>
            <person name="Haramoto Y."/>
            <person name="Yamamoto T.S."/>
            <person name="Takagi C."/>
            <person name="Heald R."/>
            <person name="Miller K."/>
            <person name="Haudenschild C."/>
            <person name="Kitzman J."/>
            <person name="Nakayama T."/>
            <person name="Izutsu Y."/>
            <person name="Robert J."/>
            <person name="Fortriede J."/>
            <person name="Burns K."/>
            <person name="Lotay V."/>
            <person name="Karimi K."/>
            <person name="Yasuoka Y."/>
            <person name="Dichmann D.S."/>
            <person name="Flajnik M.F."/>
            <person name="Houston D.W."/>
            <person name="Shendure J."/>
            <person name="DuPasquier L."/>
            <person name="Vize P.D."/>
            <person name="Zorn A.M."/>
            <person name="Ito M."/>
            <person name="Marcotte E.M."/>
            <person name="Wallingford J.B."/>
            <person name="Ito Y."/>
            <person name="Asashima M."/>
            <person name="Ueno N."/>
            <person name="Matsuda Y."/>
            <person name="Veenstra G.J."/>
            <person name="Fujiyama A."/>
            <person name="Harland R.M."/>
            <person name="Taira M."/>
            <person name="Rokhsar D.S."/>
        </authorList>
    </citation>
    <scope>NUCLEOTIDE SEQUENCE [LARGE SCALE GENOMIC DNA]</scope>
    <source>
        <strain evidence="9">J</strain>
    </source>
</reference>
<comment type="pathway">
    <text evidence="7">Phospholipid metabolism; phosphatidylglycerol biosynthesis; phosphatidylglycerol from CDP-diacylglycerol: step 1/2.</text>
</comment>
<comment type="function">
    <text evidence="7">Functions in the biosynthesis of the anionic phospholipids phosphatidylglycerol and cardiolipin.</text>
</comment>
<dbReference type="PANTHER" id="PTHR12586">
    <property type="entry name" value="CDP-DIACYLGLYCEROL--SERINE O-PHOSPHATIDYLTRANSFERASE"/>
    <property type="match status" value="1"/>
</dbReference>
<dbReference type="GO" id="GO:0005739">
    <property type="term" value="C:mitochondrion"/>
    <property type="evidence" value="ECO:0007669"/>
    <property type="project" value="UniProtKB-SubCell"/>
</dbReference>
<keyword evidence="7" id="KW-0547">Nucleotide-binding</keyword>
<evidence type="ECO:0000256" key="1">
    <source>
        <dbReference type="ARBA" id="ARBA00022516"/>
    </source>
</evidence>
<sequence length="296" mass="34529">MLLPLLHRFPDNVRVSLFHTPHLCGLLCFLVPERFNETIAAYEDLHQTNQQDHYVLFQGCSELADFFSDLVGAVSEVSLQLQSDDTVETEEGMEHHYEGDKTKYCEAASMKVMRVIEDARHRQYEKRTTNFQRERSASSIEQPDTWMYPLVQIKPFGIQIDELVTETLLTEAVRGDQLYLTTGYFNLTQGYMDLLLGTRANYNILLAAPEVNGFFGAIPAAYVYIEHQFYNEVCRHGQQIRVKIQEYYRDLWNFMLKEQQQLYNLSNAVSPATFQHPSRYVKLWVKLVTPLIKNFF</sequence>
<keyword evidence="7" id="KW-0067">ATP-binding</keyword>
<dbReference type="PANTHER" id="PTHR12586:SF1">
    <property type="entry name" value="CDP-DIACYLGLYCEROL--GLYCEROL-3-PHOSPHATE 3-PHOSPHATIDYLTRANSFERASE, MITOCHONDRIAL"/>
    <property type="match status" value="1"/>
</dbReference>
<comment type="similarity">
    <text evidence="7">Belongs to the CDP-alcohol phosphatidyltransferase class-II family.</text>
</comment>
<dbReference type="EMBL" id="CM004482">
    <property type="protein sequence ID" value="OCT62579.1"/>
    <property type="molecule type" value="Genomic_DNA"/>
</dbReference>
<comment type="catalytic activity">
    <reaction evidence="7">
        <text>a CDP-1,2-diacyl-sn-glycerol + sn-glycerol 3-phosphate = a 1,2-diacyl-sn-glycero-3-phospho-(1'-sn-glycero-3'-phosphate) + CMP + H(+)</text>
        <dbReference type="Rhea" id="RHEA:12593"/>
        <dbReference type="ChEBI" id="CHEBI:15378"/>
        <dbReference type="ChEBI" id="CHEBI:57597"/>
        <dbReference type="ChEBI" id="CHEBI:58332"/>
        <dbReference type="ChEBI" id="CHEBI:60110"/>
        <dbReference type="ChEBI" id="CHEBI:60377"/>
        <dbReference type="EC" id="2.7.8.5"/>
    </reaction>
</comment>
<keyword evidence="4 7" id="KW-0443">Lipid metabolism</keyword>
<keyword evidence="5 7" id="KW-0594">Phospholipid biosynthesis</keyword>
<organism evidence="8 9">
    <name type="scientific">Xenopus laevis</name>
    <name type="common">African clawed frog</name>
    <dbReference type="NCBI Taxonomy" id="8355"/>
    <lineage>
        <taxon>Eukaryota</taxon>
        <taxon>Metazoa</taxon>
        <taxon>Chordata</taxon>
        <taxon>Craniata</taxon>
        <taxon>Vertebrata</taxon>
        <taxon>Euteleostomi</taxon>
        <taxon>Amphibia</taxon>
        <taxon>Batrachia</taxon>
        <taxon>Anura</taxon>
        <taxon>Pipoidea</taxon>
        <taxon>Pipidae</taxon>
        <taxon>Xenopodinae</taxon>
        <taxon>Xenopus</taxon>
        <taxon>Xenopus</taxon>
    </lineage>
</organism>
<dbReference type="AlphaFoldDB" id="A0A974BX15"/>
<evidence type="ECO:0000313" key="8">
    <source>
        <dbReference type="EMBL" id="OCT62579.1"/>
    </source>
</evidence>
<keyword evidence="2 7" id="KW-0808">Transferase</keyword>
<evidence type="ECO:0000256" key="7">
    <source>
        <dbReference type="RuleBase" id="RU365024"/>
    </source>
</evidence>
<dbReference type="GO" id="GO:0005524">
    <property type="term" value="F:ATP binding"/>
    <property type="evidence" value="ECO:0007669"/>
    <property type="project" value="UniProtKB-KW"/>
</dbReference>
<evidence type="ECO:0000256" key="6">
    <source>
        <dbReference type="ARBA" id="ARBA00023264"/>
    </source>
</evidence>
<keyword evidence="1 7" id="KW-0444">Lipid biosynthesis</keyword>
<protein>
    <recommendedName>
        <fullName evidence="7">CDP-diacylglycerol--glycerol-3-phosphate 3-phosphatidyltransferase</fullName>
        <ecNumber evidence="7">2.7.8.5</ecNumber>
    </recommendedName>
</protein>
<dbReference type="GO" id="GO:0032049">
    <property type="term" value="P:cardiolipin biosynthetic process"/>
    <property type="evidence" value="ECO:0007669"/>
    <property type="project" value="InterPro"/>
</dbReference>
<proteinExistence type="inferred from homology"/>
<keyword evidence="7" id="KW-0496">Mitochondrion</keyword>